<reference evidence="2 3" key="1">
    <citation type="submission" date="2019-03" db="EMBL/GenBank/DDBJ databases">
        <title>Genomic Encyclopedia of Archaeal and Bacterial Type Strains, Phase II (KMG-II): from individual species to whole genera.</title>
        <authorList>
            <person name="Goeker M."/>
        </authorList>
    </citation>
    <scope>NUCLEOTIDE SEQUENCE [LARGE SCALE GENOMIC DNA]</scope>
    <source>
        <strain evidence="2 3">DSM 19035</strain>
    </source>
</reference>
<dbReference type="AlphaFoldDB" id="A0A4R6T299"/>
<gene>
    <name evidence="2" type="ORF">ATK78_0008</name>
</gene>
<keyword evidence="3" id="KW-1185">Reference proteome</keyword>
<accession>A0A4R6T299</accession>
<organism evidence="2 3">
    <name type="scientific">Pedobacter metabolipauper</name>
    <dbReference type="NCBI Taxonomy" id="425513"/>
    <lineage>
        <taxon>Bacteria</taxon>
        <taxon>Pseudomonadati</taxon>
        <taxon>Bacteroidota</taxon>
        <taxon>Sphingobacteriia</taxon>
        <taxon>Sphingobacteriales</taxon>
        <taxon>Sphingobacteriaceae</taxon>
        <taxon>Pedobacter</taxon>
    </lineage>
</organism>
<feature type="domain" description="HTH luxR-type" evidence="1">
    <location>
        <begin position="17"/>
        <end position="72"/>
    </location>
</feature>
<name>A0A4R6T299_9SPHI</name>
<protein>
    <submittedName>
        <fullName evidence="2">Regulatory LuxR family protein</fullName>
    </submittedName>
</protein>
<dbReference type="Pfam" id="PF00196">
    <property type="entry name" value="GerE"/>
    <property type="match status" value="1"/>
</dbReference>
<proteinExistence type="predicted"/>
<evidence type="ECO:0000313" key="2">
    <source>
        <dbReference type="EMBL" id="TDQ12801.1"/>
    </source>
</evidence>
<comment type="caution">
    <text evidence="2">The sequence shown here is derived from an EMBL/GenBank/DDBJ whole genome shotgun (WGS) entry which is preliminary data.</text>
</comment>
<dbReference type="SMART" id="SM00421">
    <property type="entry name" value="HTH_LUXR"/>
    <property type="match status" value="1"/>
</dbReference>
<evidence type="ECO:0000313" key="3">
    <source>
        <dbReference type="Proteomes" id="UP000295620"/>
    </source>
</evidence>
<sequence length="84" mass="9804">MLQNHTYPAFLPPPFGIEQLTPMEREIVKRSHLEDKIIADSLNISYHTVTTHNQNIRRKTGLQNKGQVNRWYSSTITTRNDKVN</sequence>
<dbReference type="RefSeq" id="WP_133574028.1">
    <property type="nucleotide sequence ID" value="NZ_SNYC01000001.1"/>
</dbReference>
<dbReference type="InterPro" id="IPR036388">
    <property type="entry name" value="WH-like_DNA-bd_sf"/>
</dbReference>
<evidence type="ECO:0000259" key="1">
    <source>
        <dbReference type="SMART" id="SM00421"/>
    </source>
</evidence>
<dbReference type="SUPFAM" id="SSF46894">
    <property type="entry name" value="C-terminal effector domain of the bipartite response regulators"/>
    <property type="match status" value="1"/>
</dbReference>
<dbReference type="GO" id="GO:0006355">
    <property type="term" value="P:regulation of DNA-templated transcription"/>
    <property type="evidence" value="ECO:0007669"/>
    <property type="project" value="InterPro"/>
</dbReference>
<dbReference type="OrthoDB" id="965844at2"/>
<dbReference type="InterPro" id="IPR016032">
    <property type="entry name" value="Sig_transdc_resp-reg_C-effctor"/>
</dbReference>
<dbReference type="Gene3D" id="1.10.10.10">
    <property type="entry name" value="Winged helix-like DNA-binding domain superfamily/Winged helix DNA-binding domain"/>
    <property type="match status" value="1"/>
</dbReference>
<dbReference type="EMBL" id="SNYC01000001">
    <property type="protein sequence ID" value="TDQ12801.1"/>
    <property type="molecule type" value="Genomic_DNA"/>
</dbReference>
<dbReference type="GO" id="GO:0003677">
    <property type="term" value="F:DNA binding"/>
    <property type="evidence" value="ECO:0007669"/>
    <property type="project" value="InterPro"/>
</dbReference>
<dbReference type="Proteomes" id="UP000295620">
    <property type="component" value="Unassembled WGS sequence"/>
</dbReference>
<dbReference type="InterPro" id="IPR000792">
    <property type="entry name" value="Tscrpt_reg_LuxR_C"/>
</dbReference>